<evidence type="ECO:0000313" key="3">
    <source>
        <dbReference type="Proteomes" id="UP001152622"/>
    </source>
</evidence>
<organism evidence="2 3">
    <name type="scientific">Synaphobranchus kaupii</name>
    <name type="common">Kaup's arrowtooth eel</name>
    <dbReference type="NCBI Taxonomy" id="118154"/>
    <lineage>
        <taxon>Eukaryota</taxon>
        <taxon>Metazoa</taxon>
        <taxon>Chordata</taxon>
        <taxon>Craniata</taxon>
        <taxon>Vertebrata</taxon>
        <taxon>Euteleostomi</taxon>
        <taxon>Actinopterygii</taxon>
        <taxon>Neopterygii</taxon>
        <taxon>Teleostei</taxon>
        <taxon>Anguilliformes</taxon>
        <taxon>Synaphobranchidae</taxon>
        <taxon>Synaphobranchus</taxon>
    </lineage>
</organism>
<feature type="region of interest" description="Disordered" evidence="1">
    <location>
        <begin position="1"/>
        <end position="21"/>
    </location>
</feature>
<keyword evidence="3" id="KW-1185">Reference proteome</keyword>
<accession>A0A9Q1J0Y3</accession>
<proteinExistence type="predicted"/>
<comment type="caution">
    <text evidence="2">The sequence shown here is derived from an EMBL/GenBank/DDBJ whole genome shotgun (WGS) entry which is preliminary data.</text>
</comment>
<feature type="compositionally biased region" description="Polar residues" evidence="1">
    <location>
        <begin position="1"/>
        <end position="17"/>
    </location>
</feature>
<protein>
    <submittedName>
        <fullName evidence="2">Uncharacterized protein</fullName>
    </submittedName>
</protein>
<dbReference type="AlphaFoldDB" id="A0A9Q1J0Y3"/>
<sequence>MTDRTQNMAHNNQQSTPRRGKWIFSSVRIRSKTPGEDAGLGFWQRRTTIFSSLRVDPRKSESLIRSL</sequence>
<gene>
    <name evidence="2" type="ORF">SKAU_G00172020</name>
</gene>
<evidence type="ECO:0000313" key="2">
    <source>
        <dbReference type="EMBL" id="KAJ8360677.1"/>
    </source>
</evidence>
<dbReference type="EMBL" id="JAINUF010000005">
    <property type="protein sequence ID" value="KAJ8360677.1"/>
    <property type="molecule type" value="Genomic_DNA"/>
</dbReference>
<evidence type="ECO:0000256" key="1">
    <source>
        <dbReference type="SAM" id="MobiDB-lite"/>
    </source>
</evidence>
<reference evidence="2" key="1">
    <citation type="journal article" date="2023" name="Science">
        <title>Genome structures resolve the early diversification of teleost fishes.</title>
        <authorList>
            <person name="Parey E."/>
            <person name="Louis A."/>
            <person name="Montfort J."/>
            <person name="Bouchez O."/>
            <person name="Roques C."/>
            <person name="Iampietro C."/>
            <person name="Lluch J."/>
            <person name="Castinel A."/>
            <person name="Donnadieu C."/>
            <person name="Desvignes T."/>
            <person name="Floi Bucao C."/>
            <person name="Jouanno E."/>
            <person name="Wen M."/>
            <person name="Mejri S."/>
            <person name="Dirks R."/>
            <person name="Jansen H."/>
            <person name="Henkel C."/>
            <person name="Chen W.J."/>
            <person name="Zahm M."/>
            <person name="Cabau C."/>
            <person name="Klopp C."/>
            <person name="Thompson A.W."/>
            <person name="Robinson-Rechavi M."/>
            <person name="Braasch I."/>
            <person name="Lecointre G."/>
            <person name="Bobe J."/>
            <person name="Postlethwait J.H."/>
            <person name="Berthelot C."/>
            <person name="Roest Crollius H."/>
            <person name="Guiguen Y."/>
        </authorList>
    </citation>
    <scope>NUCLEOTIDE SEQUENCE</scope>
    <source>
        <strain evidence="2">WJC10195</strain>
    </source>
</reference>
<name>A0A9Q1J0Y3_SYNKA</name>
<dbReference type="OrthoDB" id="10512884at2759"/>
<dbReference type="Proteomes" id="UP001152622">
    <property type="component" value="Chromosome 5"/>
</dbReference>